<accession>A0A645IB85</accession>
<sequence length="64" mass="7259">MPNRSEFRQRHTTDAQGGRIRTLQDRVLPLEFLQLAEQAVVLGVRNGRRIEDVVGVIVPFQFGA</sequence>
<dbReference type="AlphaFoldDB" id="A0A645IB85"/>
<reference evidence="1" key="1">
    <citation type="submission" date="2019-08" db="EMBL/GenBank/DDBJ databases">
        <authorList>
            <person name="Kucharzyk K."/>
            <person name="Murdoch R.W."/>
            <person name="Higgins S."/>
            <person name="Loffler F."/>
        </authorList>
    </citation>
    <scope>NUCLEOTIDE SEQUENCE</scope>
</reference>
<evidence type="ECO:0000313" key="1">
    <source>
        <dbReference type="EMBL" id="MPN47699.1"/>
    </source>
</evidence>
<organism evidence="1">
    <name type="scientific">bioreactor metagenome</name>
    <dbReference type="NCBI Taxonomy" id="1076179"/>
    <lineage>
        <taxon>unclassified sequences</taxon>
        <taxon>metagenomes</taxon>
        <taxon>ecological metagenomes</taxon>
    </lineage>
</organism>
<gene>
    <name evidence="1" type="ORF">SDC9_195303</name>
</gene>
<protein>
    <submittedName>
        <fullName evidence="1">Uncharacterized protein</fullName>
    </submittedName>
</protein>
<proteinExistence type="predicted"/>
<dbReference type="EMBL" id="VSSQ01109382">
    <property type="protein sequence ID" value="MPN47699.1"/>
    <property type="molecule type" value="Genomic_DNA"/>
</dbReference>
<name>A0A645IB85_9ZZZZ</name>
<comment type="caution">
    <text evidence="1">The sequence shown here is derived from an EMBL/GenBank/DDBJ whole genome shotgun (WGS) entry which is preliminary data.</text>
</comment>